<organism evidence="1 2">
    <name type="scientific">Bacteroides fragilis 3_1_12</name>
    <dbReference type="NCBI Taxonomy" id="457424"/>
    <lineage>
        <taxon>Bacteria</taxon>
        <taxon>Pseudomonadati</taxon>
        <taxon>Bacteroidota</taxon>
        <taxon>Bacteroidia</taxon>
        <taxon>Bacteroidales</taxon>
        <taxon>Bacteroidaceae</taxon>
        <taxon>Bacteroides</taxon>
    </lineage>
</organism>
<proteinExistence type="predicted"/>
<evidence type="ECO:0000313" key="1">
    <source>
        <dbReference type="EMBL" id="EFR55669.1"/>
    </source>
</evidence>
<reference evidence="1 2" key="1">
    <citation type="submission" date="2008-12" db="EMBL/GenBank/DDBJ databases">
        <title>Annotation of Bacteroides fragilis strain 3_1_12.</title>
        <authorList>
            <consortium name="The Broad Institute Genome Sequencing Platform"/>
            <person name="Ward D."/>
            <person name="Young S.K."/>
            <person name="Kodira C.D."/>
            <person name="Zeng Q."/>
            <person name="Koehrsen M."/>
            <person name="Alvarado L."/>
            <person name="Berlin A."/>
            <person name="Borenstein D."/>
            <person name="Chen Z."/>
            <person name="Engels R."/>
            <person name="Freedman E."/>
            <person name="Gellesch M."/>
            <person name="Goldberg J."/>
            <person name="Griggs A."/>
            <person name="Gujja S."/>
            <person name="Heiman D."/>
            <person name="Hepburn T."/>
            <person name="Howarth C."/>
            <person name="Jen D."/>
            <person name="Larson L."/>
            <person name="Lewis B."/>
            <person name="Mehta T."/>
            <person name="Park D."/>
            <person name="Pearson M."/>
            <person name="Roberts A."/>
            <person name="Saif S."/>
            <person name="Shea T."/>
            <person name="Shenoy N."/>
            <person name="Sisk P."/>
            <person name="Stolte C."/>
            <person name="Sykes S."/>
            <person name="Walk T."/>
            <person name="White J."/>
            <person name="Yandava C."/>
            <person name="Allen-Vercoe E."/>
            <person name="Strauss J."/>
            <person name="Ambrose C."/>
            <person name="Lander E."/>
            <person name="Nusbaum C."/>
            <person name="Galagan J."/>
            <person name="Birren B."/>
        </authorList>
    </citation>
    <scope>NUCLEOTIDE SEQUENCE [LARGE SCALE GENOMIC DNA]</scope>
    <source>
        <strain evidence="1 2">3_1_12</strain>
    </source>
</reference>
<dbReference type="Proteomes" id="UP000005101">
    <property type="component" value="Unassembled WGS sequence"/>
</dbReference>
<dbReference type="EMBL" id="EQ973218">
    <property type="protein sequence ID" value="EFR55669.1"/>
    <property type="molecule type" value="Genomic_DNA"/>
</dbReference>
<evidence type="ECO:0000313" key="2">
    <source>
        <dbReference type="Proteomes" id="UP000005101"/>
    </source>
</evidence>
<protein>
    <submittedName>
        <fullName evidence="1">Uncharacterized protein</fullName>
    </submittedName>
</protein>
<sequence length="82" mass="9666">MTSRCYGEGGGSLIAFCQNDNRILSYLFISEDHSSKSEKNVFQPVCPLSFCLPDDRFLDRLKEKHILLMHHVLFYVKYLFFR</sequence>
<keyword evidence="2" id="KW-1185">Reference proteome</keyword>
<accession>A0ABN0BS05</accession>
<gene>
    <name evidence="1" type="ORF">BFAG_04368</name>
</gene>
<name>A0ABN0BS05_BACFG</name>